<dbReference type="PROSITE" id="PS50850">
    <property type="entry name" value="MFS"/>
    <property type="match status" value="1"/>
</dbReference>
<feature type="transmembrane region" description="Helical" evidence="5">
    <location>
        <begin position="348"/>
        <end position="371"/>
    </location>
</feature>
<dbReference type="Proteomes" id="UP000564378">
    <property type="component" value="Unassembled WGS sequence"/>
</dbReference>
<keyword evidence="8" id="KW-1185">Reference proteome</keyword>
<feature type="transmembrane region" description="Helical" evidence="5">
    <location>
        <begin position="383"/>
        <end position="409"/>
    </location>
</feature>
<dbReference type="InterPro" id="IPR011701">
    <property type="entry name" value="MFS"/>
</dbReference>
<comment type="caution">
    <text evidence="7">The sequence shown here is derived from an EMBL/GenBank/DDBJ whole genome shotgun (WGS) entry which is preliminary data.</text>
</comment>
<dbReference type="InterPro" id="IPR020846">
    <property type="entry name" value="MFS_dom"/>
</dbReference>
<name>A0A842HXI0_9SPHN</name>
<dbReference type="PANTHER" id="PTHR23508">
    <property type="entry name" value="CARBOXYLIC ACID TRANSPORTER PROTEIN HOMOLOG"/>
    <property type="match status" value="1"/>
</dbReference>
<dbReference type="PANTHER" id="PTHR23508:SF10">
    <property type="entry name" value="CARBOXYLIC ACID TRANSPORTER PROTEIN HOMOLOG"/>
    <property type="match status" value="1"/>
</dbReference>
<comment type="subcellular location">
    <subcellularLocation>
        <location evidence="1">Membrane</location>
        <topology evidence="1">Multi-pass membrane protein</topology>
    </subcellularLocation>
</comment>
<feature type="transmembrane region" description="Helical" evidence="5">
    <location>
        <begin position="255"/>
        <end position="276"/>
    </location>
</feature>
<dbReference type="PROSITE" id="PS00216">
    <property type="entry name" value="SUGAR_TRANSPORT_1"/>
    <property type="match status" value="1"/>
</dbReference>
<evidence type="ECO:0000256" key="2">
    <source>
        <dbReference type="ARBA" id="ARBA00022692"/>
    </source>
</evidence>
<evidence type="ECO:0000313" key="8">
    <source>
        <dbReference type="Proteomes" id="UP000564378"/>
    </source>
</evidence>
<dbReference type="GO" id="GO:0046943">
    <property type="term" value="F:carboxylic acid transmembrane transporter activity"/>
    <property type="evidence" value="ECO:0007669"/>
    <property type="project" value="TreeGrafter"/>
</dbReference>
<feature type="transmembrane region" description="Helical" evidence="5">
    <location>
        <begin position="60"/>
        <end position="79"/>
    </location>
</feature>
<accession>A0A842HXI0</accession>
<evidence type="ECO:0000259" key="6">
    <source>
        <dbReference type="PROSITE" id="PS50850"/>
    </source>
</evidence>
<dbReference type="EMBL" id="JACJVJ010000001">
    <property type="protein sequence ID" value="MBC2777041.1"/>
    <property type="molecule type" value="Genomic_DNA"/>
</dbReference>
<dbReference type="GO" id="GO:0005886">
    <property type="term" value="C:plasma membrane"/>
    <property type="evidence" value="ECO:0007669"/>
    <property type="project" value="TreeGrafter"/>
</dbReference>
<evidence type="ECO:0000256" key="3">
    <source>
        <dbReference type="ARBA" id="ARBA00022989"/>
    </source>
</evidence>
<keyword evidence="2 5" id="KW-0812">Transmembrane</keyword>
<organism evidence="7 8">
    <name type="scientific">Parasphingopyxis marina</name>
    <dbReference type="NCBI Taxonomy" id="2761622"/>
    <lineage>
        <taxon>Bacteria</taxon>
        <taxon>Pseudomonadati</taxon>
        <taxon>Pseudomonadota</taxon>
        <taxon>Alphaproteobacteria</taxon>
        <taxon>Sphingomonadales</taxon>
        <taxon>Sphingomonadaceae</taxon>
        <taxon>Parasphingopyxis</taxon>
    </lineage>
</organism>
<protein>
    <submittedName>
        <fullName evidence="7">MFS transporter</fullName>
    </submittedName>
</protein>
<gene>
    <name evidence="7" type="ORF">H6P80_05335</name>
</gene>
<evidence type="ECO:0000256" key="5">
    <source>
        <dbReference type="SAM" id="Phobius"/>
    </source>
</evidence>
<feature type="transmembrane region" description="Helical" evidence="5">
    <location>
        <begin position="21"/>
        <end position="48"/>
    </location>
</feature>
<feature type="transmembrane region" description="Helical" evidence="5">
    <location>
        <begin position="114"/>
        <end position="136"/>
    </location>
</feature>
<evidence type="ECO:0000256" key="4">
    <source>
        <dbReference type="ARBA" id="ARBA00023136"/>
    </source>
</evidence>
<dbReference type="Pfam" id="PF07690">
    <property type="entry name" value="MFS_1"/>
    <property type="match status" value="1"/>
</dbReference>
<feature type="transmembrane region" description="Helical" evidence="5">
    <location>
        <begin position="324"/>
        <end position="342"/>
    </location>
</feature>
<dbReference type="Gene3D" id="1.20.1250.20">
    <property type="entry name" value="MFS general substrate transporter like domains"/>
    <property type="match status" value="1"/>
</dbReference>
<dbReference type="InterPro" id="IPR036259">
    <property type="entry name" value="MFS_trans_sf"/>
</dbReference>
<proteinExistence type="predicted"/>
<keyword evidence="4 5" id="KW-0472">Membrane</keyword>
<evidence type="ECO:0000256" key="1">
    <source>
        <dbReference type="ARBA" id="ARBA00004141"/>
    </source>
</evidence>
<evidence type="ECO:0000313" key="7">
    <source>
        <dbReference type="EMBL" id="MBC2777041.1"/>
    </source>
</evidence>
<sequence length="452" mass="46802">MAIAPTSGARALAADAPLSGYQLMVVGLCILINICDGLDAIVTSFAAPVLVQDWNLPAEALGLIHGAGATGLMIGALLVSPQADRIGRRPLIILGTFVSTLAMFGMSFSNSVEMLVIFRCLSGIAVGSLLPSLSVMVIEYSNEARGNLFLALVHIGFAAGAALAGLLGATMLDEYGWRGIFFAAGCITALVSLAAAILLPESLYFLTSRQPRNALPKANKLLARLKVAPLEKLPPKTTAHRRSPIAIAALLAKPLLFATLFLWMAAFLRYFVSYFLTSWKPQMLVLAGFDAETAATVGISTSLASALGVLAMGILATRFGAPRTACVTFLMAAVAMVGFGVFDSPEALVAFALLAMFSIEATFTGVMITAARLYPESIRATGVGFAVGIGRFGAILGPSIGGIVIGMGLERSSYMLIYAGAATLGAAAIAIVGILAARIYAEGKAPSATETA</sequence>
<feature type="transmembrane region" description="Helical" evidence="5">
    <location>
        <begin position="148"/>
        <end position="169"/>
    </location>
</feature>
<feature type="transmembrane region" description="Helical" evidence="5">
    <location>
        <begin position="175"/>
        <end position="199"/>
    </location>
</feature>
<dbReference type="RefSeq" id="WP_185800275.1">
    <property type="nucleotide sequence ID" value="NZ_JACJVJ010000001.1"/>
</dbReference>
<keyword evidence="3 5" id="KW-1133">Transmembrane helix</keyword>
<dbReference type="InterPro" id="IPR005829">
    <property type="entry name" value="Sugar_transporter_CS"/>
</dbReference>
<feature type="transmembrane region" description="Helical" evidence="5">
    <location>
        <begin position="415"/>
        <end position="437"/>
    </location>
</feature>
<feature type="transmembrane region" description="Helical" evidence="5">
    <location>
        <begin position="296"/>
        <end position="317"/>
    </location>
</feature>
<dbReference type="SUPFAM" id="SSF103473">
    <property type="entry name" value="MFS general substrate transporter"/>
    <property type="match status" value="1"/>
</dbReference>
<feature type="domain" description="Major facilitator superfamily (MFS) profile" evidence="6">
    <location>
        <begin position="25"/>
        <end position="445"/>
    </location>
</feature>
<feature type="transmembrane region" description="Helical" evidence="5">
    <location>
        <begin position="91"/>
        <end position="108"/>
    </location>
</feature>
<dbReference type="AlphaFoldDB" id="A0A842HXI0"/>
<reference evidence="7 8" key="1">
    <citation type="submission" date="2020-08" db="EMBL/GenBank/DDBJ databases">
        <title>Draft genome sequence of Parasphingopyxis sp. GrpM-11.</title>
        <authorList>
            <person name="Oh J."/>
            <person name="Roh D.-H."/>
        </authorList>
    </citation>
    <scope>NUCLEOTIDE SEQUENCE [LARGE SCALE GENOMIC DNA]</scope>
    <source>
        <strain evidence="7 8">GrpM-11</strain>
    </source>
</reference>